<protein>
    <submittedName>
        <fullName evidence="5">6658_t:CDS:1</fullName>
    </submittedName>
</protein>
<evidence type="ECO:0000256" key="3">
    <source>
        <dbReference type="ARBA" id="ARBA00022525"/>
    </source>
</evidence>
<reference evidence="5" key="1">
    <citation type="submission" date="2021-06" db="EMBL/GenBank/DDBJ databases">
        <authorList>
            <person name="Kallberg Y."/>
            <person name="Tangrot J."/>
            <person name="Rosling A."/>
        </authorList>
    </citation>
    <scope>NUCLEOTIDE SEQUENCE</scope>
    <source>
        <strain evidence="5">BR232B</strain>
    </source>
</reference>
<evidence type="ECO:0000259" key="4">
    <source>
        <dbReference type="Pfam" id="PF20147"/>
    </source>
</evidence>
<keyword evidence="3" id="KW-0964">Secreted</keyword>
<comment type="caution">
    <text evidence="5">The sequence shown here is derived from an EMBL/GenBank/DDBJ whole genome shotgun (WGS) entry which is preliminary data.</text>
</comment>
<keyword evidence="6" id="KW-1185">Reference proteome</keyword>
<dbReference type="GO" id="GO:0005576">
    <property type="term" value="C:extracellular region"/>
    <property type="evidence" value="ECO:0007669"/>
    <property type="project" value="UniProtKB-SubCell"/>
</dbReference>
<dbReference type="OrthoDB" id="2304312at2759"/>
<comment type="subcellular location">
    <subcellularLocation>
        <location evidence="1">Host cell</location>
    </subcellularLocation>
    <subcellularLocation>
        <location evidence="2">Secreted</location>
    </subcellularLocation>
</comment>
<dbReference type="Proteomes" id="UP000789739">
    <property type="component" value="Unassembled WGS sequence"/>
</dbReference>
<sequence length="177" mass="20106">MSITLVCLIKGNLPENAFAIDINYNSNKLISHLKDAIKAKNVQTFANIDAKDLKLWKVVIPADRADLIQGQPQLLQDNNQLKATDYIDDYWTVTPKRRHIHVIVEAPTDLLTEQEFFRIVLPPPQLFPNATKDTTESLTRKAPKKPVQLWETFFTEAFNASLNYDANALTFKSPVAQ</sequence>
<evidence type="ECO:0000313" key="6">
    <source>
        <dbReference type="Proteomes" id="UP000789739"/>
    </source>
</evidence>
<accession>A0A9N9DG07</accession>
<dbReference type="AlphaFoldDB" id="A0A9N9DG07"/>
<evidence type="ECO:0000256" key="1">
    <source>
        <dbReference type="ARBA" id="ARBA00004340"/>
    </source>
</evidence>
<feature type="domain" description="Crinkler effector protein N-terminal" evidence="4">
    <location>
        <begin position="3"/>
        <end position="105"/>
    </location>
</feature>
<dbReference type="Pfam" id="PF20147">
    <property type="entry name" value="Crinkler"/>
    <property type="match status" value="1"/>
</dbReference>
<evidence type="ECO:0000313" key="5">
    <source>
        <dbReference type="EMBL" id="CAG8634333.1"/>
    </source>
</evidence>
<evidence type="ECO:0000256" key="2">
    <source>
        <dbReference type="ARBA" id="ARBA00004613"/>
    </source>
</evidence>
<name>A0A9N9DG07_9GLOM</name>
<gene>
    <name evidence="5" type="ORF">PBRASI_LOCUS9422</name>
</gene>
<proteinExistence type="predicted"/>
<organism evidence="5 6">
    <name type="scientific">Paraglomus brasilianum</name>
    <dbReference type="NCBI Taxonomy" id="144538"/>
    <lineage>
        <taxon>Eukaryota</taxon>
        <taxon>Fungi</taxon>
        <taxon>Fungi incertae sedis</taxon>
        <taxon>Mucoromycota</taxon>
        <taxon>Glomeromycotina</taxon>
        <taxon>Glomeromycetes</taxon>
        <taxon>Paraglomerales</taxon>
        <taxon>Paraglomeraceae</taxon>
        <taxon>Paraglomus</taxon>
    </lineage>
</organism>
<dbReference type="EMBL" id="CAJVPI010002049">
    <property type="protein sequence ID" value="CAG8634333.1"/>
    <property type="molecule type" value="Genomic_DNA"/>
</dbReference>
<dbReference type="GO" id="GO:0043657">
    <property type="term" value="C:host cell"/>
    <property type="evidence" value="ECO:0007669"/>
    <property type="project" value="UniProtKB-SubCell"/>
</dbReference>
<dbReference type="InterPro" id="IPR045379">
    <property type="entry name" value="Crinkler_N"/>
</dbReference>